<comment type="caution">
    <text evidence="3">The sequence shown here is derived from an EMBL/GenBank/DDBJ whole genome shotgun (WGS) entry which is preliminary data.</text>
</comment>
<keyword evidence="4" id="KW-1185">Reference proteome</keyword>
<sequence>MTSHAVRRSALAASAAALTLLVTACGGSSDDGKKDEGKAKADPAASAAPAAKALTAAELEKAALTQADLKSGKVTDKIAADEDATKDKVKADDAACLPVAFAQSGVAQADPSAAVKRQWTREPEKPSGDLSDEEMLLASMAVDQAFVTLSSYEGGAEQPLKDLAAAAEKCAGGFTTTMLGEKIKVGKVAVTEAPAGGDEGLALTLTVEADEDVKMPQKIVVIRKGATLASFTAVNFASAATGEDFPFPAELVDAQLPKLG</sequence>
<feature type="signal peptide" evidence="2">
    <location>
        <begin position="1"/>
        <end position="24"/>
    </location>
</feature>
<gene>
    <name evidence="3" type="ORF">J5Y05_19510</name>
</gene>
<dbReference type="Proteomes" id="UP000677875">
    <property type="component" value="Unassembled WGS sequence"/>
</dbReference>
<evidence type="ECO:0000313" key="4">
    <source>
        <dbReference type="Proteomes" id="UP000677875"/>
    </source>
</evidence>
<evidence type="ECO:0000313" key="3">
    <source>
        <dbReference type="EMBL" id="MBQ0828669.1"/>
    </source>
</evidence>
<feature type="region of interest" description="Disordered" evidence="1">
    <location>
        <begin position="27"/>
        <end position="46"/>
    </location>
</feature>
<protein>
    <recommendedName>
        <fullName evidence="5">Lipoprotein</fullName>
    </recommendedName>
</protein>
<accession>A0A941AZE5</accession>
<feature type="chain" id="PRO_5038941508" description="Lipoprotein" evidence="2">
    <location>
        <begin position="25"/>
        <end position="260"/>
    </location>
</feature>
<dbReference type="PROSITE" id="PS51257">
    <property type="entry name" value="PROKAR_LIPOPROTEIN"/>
    <property type="match status" value="1"/>
</dbReference>
<dbReference type="AlphaFoldDB" id="A0A941AZE5"/>
<dbReference type="EMBL" id="JAGPNL010000005">
    <property type="protein sequence ID" value="MBQ0828669.1"/>
    <property type="molecule type" value="Genomic_DNA"/>
</dbReference>
<evidence type="ECO:0000256" key="2">
    <source>
        <dbReference type="SAM" id="SignalP"/>
    </source>
</evidence>
<dbReference type="RefSeq" id="WP_210874320.1">
    <property type="nucleotide sequence ID" value="NZ_JAGPNL010000005.1"/>
</dbReference>
<name>A0A941AZE5_9ACTN</name>
<evidence type="ECO:0008006" key="5">
    <source>
        <dbReference type="Google" id="ProtNLM"/>
    </source>
</evidence>
<evidence type="ECO:0000256" key="1">
    <source>
        <dbReference type="SAM" id="MobiDB-lite"/>
    </source>
</evidence>
<keyword evidence="2" id="KW-0732">Signal</keyword>
<organism evidence="3 4">
    <name type="scientific">Streptomyces tagetis</name>
    <dbReference type="NCBI Taxonomy" id="2820809"/>
    <lineage>
        <taxon>Bacteria</taxon>
        <taxon>Bacillati</taxon>
        <taxon>Actinomycetota</taxon>
        <taxon>Actinomycetes</taxon>
        <taxon>Kitasatosporales</taxon>
        <taxon>Streptomycetaceae</taxon>
        <taxon>Streptomyces</taxon>
    </lineage>
</organism>
<reference evidence="3" key="1">
    <citation type="submission" date="2021-04" db="EMBL/GenBank/DDBJ databases">
        <title>Genome seq and assembly of Streptomyces sp. RG38.</title>
        <authorList>
            <person name="Chhetri G."/>
        </authorList>
    </citation>
    <scope>NUCLEOTIDE SEQUENCE</scope>
    <source>
        <strain evidence="3">RG38</strain>
    </source>
</reference>
<feature type="compositionally biased region" description="Basic and acidic residues" evidence="1">
    <location>
        <begin position="30"/>
        <end position="41"/>
    </location>
</feature>
<proteinExistence type="predicted"/>